<dbReference type="Pfam" id="PF07940">
    <property type="entry name" value="Hepar_II_III_C"/>
    <property type="match status" value="1"/>
</dbReference>
<dbReference type="AlphaFoldDB" id="A0A1G6YRF9"/>
<name>A0A1G6YRF9_9RHOB</name>
<dbReference type="InterPro" id="IPR008929">
    <property type="entry name" value="Chondroitin_lyas"/>
</dbReference>
<dbReference type="InterPro" id="IPR012480">
    <property type="entry name" value="Hepar_II_III_C"/>
</dbReference>
<evidence type="ECO:0000259" key="3">
    <source>
        <dbReference type="Pfam" id="PF07940"/>
    </source>
</evidence>
<evidence type="ECO:0000313" key="5">
    <source>
        <dbReference type="Proteomes" id="UP000199344"/>
    </source>
</evidence>
<sequence>MDDSNRPHGFTTRMESRSLGSAIRGQEIMAGRLGPTGGDPAGDPFAEPARDAHHAAELHGFGWLDDLAAVGQPRARELAQGWVLGWIAAHPTPPQEPDGAVWRADTCGRRVLRWIFHAGQILPGLDRAAAQPVFDSLHAQLAFLARVEAPAGRARIEALSAQAIAAMRLRGAEAAVAPALDRLSGDAASSIAGPVMRSRCPEELSACLTLLGWVKDAAGDTGHDLPAEISRMIEEIAPMLRALRHADGGLPRFHGGGRGVAGRLDYGLRAATGPAATATGQIMGFARLARARATVMLDAAPPPAGPAATHAHASTLGMEFTSARHPVVISCGPGRMFGPDWARASRATACHSTLCLSGQSSARLLPPDSAGNERLTLLPQRVWAGACDEEGNLLPPDTPPPRLPQTVLAGHDGWQGSHGLSHLRELVLSPDGDALRGEDMLAALDEKSRAILDRILAAQGGVGFEIRFHLHPDVTVRTEGDAVTLHLPGETWCFRHDGVAALRLEPTAYLEAGQPEPLAATQIVLGHSLTEPAVQIGWTFIRAGAS</sequence>
<protein>
    <submittedName>
        <fullName evidence="4">Uncharacterized conserved protein, heparinase superfamily</fullName>
    </submittedName>
</protein>
<comment type="subcellular location">
    <subcellularLocation>
        <location evidence="1">Cell envelope</location>
    </subcellularLocation>
</comment>
<feature type="domain" description="Heparinase II/III-like C-terminal" evidence="3">
    <location>
        <begin position="276"/>
        <end position="539"/>
    </location>
</feature>
<dbReference type="Gene3D" id="2.70.98.70">
    <property type="match status" value="1"/>
</dbReference>
<dbReference type="STRING" id="591205.SAMN05421538_10344"/>
<gene>
    <name evidence="4" type="ORF">SAMN05421538_10344</name>
</gene>
<accession>A0A1G6YRF9</accession>
<keyword evidence="5" id="KW-1185">Reference proteome</keyword>
<dbReference type="OrthoDB" id="9787373at2"/>
<proteinExistence type="predicted"/>
<evidence type="ECO:0000256" key="2">
    <source>
        <dbReference type="SAM" id="MobiDB-lite"/>
    </source>
</evidence>
<evidence type="ECO:0000256" key="1">
    <source>
        <dbReference type="ARBA" id="ARBA00004196"/>
    </source>
</evidence>
<reference evidence="4 5" key="1">
    <citation type="submission" date="2016-10" db="EMBL/GenBank/DDBJ databases">
        <authorList>
            <person name="de Groot N.N."/>
        </authorList>
    </citation>
    <scope>NUCLEOTIDE SEQUENCE [LARGE SCALE GENOMIC DNA]</scope>
    <source>
        <strain evidence="4 5">DSM 22220</strain>
    </source>
</reference>
<dbReference type="GO" id="GO:0016829">
    <property type="term" value="F:lyase activity"/>
    <property type="evidence" value="ECO:0007669"/>
    <property type="project" value="InterPro"/>
</dbReference>
<dbReference type="EMBL" id="FNAH01000003">
    <property type="protein sequence ID" value="SDD92613.1"/>
    <property type="molecule type" value="Genomic_DNA"/>
</dbReference>
<feature type="region of interest" description="Disordered" evidence="2">
    <location>
        <begin position="30"/>
        <end position="51"/>
    </location>
</feature>
<dbReference type="Gene3D" id="1.50.10.100">
    <property type="entry name" value="Chondroitin AC/alginate lyase"/>
    <property type="match status" value="1"/>
</dbReference>
<dbReference type="Proteomes" id="UP000199344">
    <property type="component" value="Unassembled WGS sequence"/>
</dbReference>
<evidence type="ECO:0000313" key="4">
    <source>
        <dbReference type="EMBL" id="SDD92613.1"/>
    </source>
</evidence>
<dbReference type="RefSeq" id="WP_090522039.1">
    <property type="nucleotide sequence ID" value="NZ_FNAH01000003.1"/>
</dbReference>
<dbReference type="GO" id="GO:0030313">
    <property type="term" value="C:cell envelope"/>
    <property type="evidence" value="ECO:0007669"/>
    <property type="project" value="UniProtKB-SubCell"/>
</dbReference>
<organism evidence="4 5">
    <name type="scientific">Paracoccus isoporae</name>
    <dbReference type="NCBI Taxonomy" id="591205"/>
    <lineage>
        <taxon>Bacteria</taxon>
        <taxon>Pseudomonadati</taxon>
        <taxon>Pseudomonadota</taxon>
        <taxon>Alphaproteobacteria</taxon>
        <taxon>Rhodobacterales</taxon>
        <taxon>Paracoccaceae</taxon>
        <taxon>Paracoccus</taxon>
    </lineage>
</organism>